<dbReference type="EMBL" id="JAUSWN010000012">
    <property type="protein sequence ID" value="MDQ0479836.1"/>
    <property type="molecule type" value="Genomic_DNA"/>
</dbReference>
<keyword evidence="1" id="KW-0472">Membrane</keyword>
<sequence length="155" mass="18342">MDEIKKKYLIFFVTGCLVGILVSIISFTIFFTHKIEKNYSKIRKMQIVLEEKNKELERIKTSIKVDKYTVNEIEVKIDFKSKVDEVTTYILEKSIKDKFSSLIGREVNSIDVEMLEKVIDNRIMYVENSKFLLKLKRISVSERIKIFIEGDKIEF</sequence>
<evidence type="ECO:0000313" key="3">
    <source>
        <dbReference type="EMBL" id="MDQ0479836.1"/>
    </source>
</evidence>
<feature type="transmembrane region" description="Helical" evidence="1">
    <location>
        <begin position="9"/>
        <end position="31"/>
    </location>
</feature>
<dbReference type="RefSeq" id="WP_307355768.1">
    <property type="nucleotide sequence ID" value="NZ_BAAACJ010000037.1"/>
</dbReference>
<dbReference type="InterPro" id="IPR058620">
    <property type="entry name" value="YtrI_C"/>
</dbReference>
<dbReference type="Pfam" id="PF26347">
    <property type="entry name" value="YtrI_sporulation"/>
    <property type="match status" value="1"/>
</dbReference>
<protein>
    <recommendedName>
        <fullName evidence="2">Sporulation membrane protein YtrI C-terminal domain-containing protein</fullName>
    </recommendedName>
</protein>
<accession>A0ABU0JRX2</accession>
<comment type="caution">
    <text evidence="3">The sequence shown here is derived from an EMBL/GenBank/DDBJ whole genome shotgun (WGS) entry which is preliminary data.</text>
</comment>
<evidence type="ECO:0000256" key="1">
    <source>
        <dbReference type="SAM" id="Phobius"/>
    </source>
</evidence>
<name>A0ABU0JRX2_HATLI</name>
<feature type="domain" description="Sporulation membrane protein YtrI C-terminal" evidence="2">
    <location>
        <begin position="71"/>
        <end position="149"/>
    </location>
</feature>
<evidence type="ECO:0000313" key="4">
    <source>
        <dbReference type="Proteomes" id="UP001224418"/>
    </source>
</evidence>
<keyword evidence="4" id="KW-1185">Reference proteome</keyword>
<reference evidence="3 4" key="1">
    <citation type="submission" date="2023-07" db="EMBL/GenBank/DDBJ databases">
        <title>Genomic Encyclopedia of Type Strains, Phase IV (KMG-IV): sequencing the most valuable type-strain genomes for metagenomic binning, comparative biology and taxonomic classification.</title>
        <authorList>
            <person name="Goeker M."/>
        </authorList>
    </citation>
    <scope>NUCLEOTIDE SEQUENCE [LARGE SCALE GENOMIC DNA]</scope>
    <source>
        <strain evidence="3 4">DSM 1400</strain>
    </source>
</reference>
<evidence type="ECO:0000259" key="2">
    <source>
        <dbReference type="Pfam" id="PF26347"/>
    </source>
</evidence>
<proteinExistence type="predicted"/>
<keyword evidence="1" id="KW-1133">Transmembrane helix</keyword>
<keyword evidence="1" id="KW-0812">Transmembrane</keyword>
<dbReference type="Proteomes" id="UP001224418">
    <property type="component" value="Unassembled WGS sequence"/>
</dbReference>
<organism evidence="3 4">
    <name type="scientific">Hathewaya limosa</name>
    <name type="common">Clostridium limosum</name>
    <dbReference type="NCBI Taxonomy" id="1536"/>
    <lineage>
        <taxon>Bacteria</taxon>
        <taxon>Bacillati</taxon>
        <taxon>Bacillota</taxon>
        <taxon>Clostridia</taxon>
        <taxon>Eubacteriales</taxon>
        <taxon>Clostridiaceae</taxon>
        <taxon>Hathewaya</taxon>
    </lineage>
</organism>
<gene>
    <name evidence="3" type="ORF">QOZ93_001578</name>
</gene>